<dbReference type="Proteomes" id="UP001152795">
    <property type="component" value="Unassembled WGS sequence"/>
</dbReference>
<proteinExistence type="predicted"/>
<name>A0A6S7JKC1_PARCT</name>
<gene>
    <name evidence="1" type="ORF">PACLA_8A014720</name>
</gene>
<protein>
    <submittedName>
        <fullName evidence="1">Delta(14)-sterol reductase</fullName>
    </submittedName>
</protein>
<dbReference type="PROSITE" id="PS50244">
    <property type="entry name" value="S5A_REDUCTASE"/>
    <property type="match status" value="1"/>
</dbReference>
<dbReference type="OrthoDB" id="67965at2759"/>
<comment type="caution">
    <text evidence="1">The sequence shown here is derived from an EMBL/GenBank/DDBJ whole genome shotgun (WGS) entry which is preliminary data.</text>
</comment>
<dbReference type="PANTHER" id="PTHR32251:SF17">
    <property type="entry name" value="STEROID 5-ALPHA REDUCTASE C-TERMINAL DOMAIN-CONTAINING PROTEIN"/>
    <property type="match status" value="1"/>
</dbReference>
<dbReference type="Pfam" id="PF06966">
    <property type="entry name" value="DUF1295"/>
    <property type="match status" value="1"/>
</dbReference>
<accession>A0A6S7JKC1</accession>
<dbReference type="AlphaFoldDB" id="A0A6S7JKC1"/>
<reference evidence="1" key="1">
    <citation type="submission" date="2020-04" db="EMBL/GenBank/DDBJ databases">
        <authorList>
            <person name="Alioto T."/>
            <person name="Alioto T."/>
            <person name="Gomez Garrido J."/>
        </authorList>
    </citation>
    <scope>NUCLEOTIDE SEQUENCE</scope>
    <source>
        <strain evidence="1">A484AB</strain>
    </source>
</reference>
<dbReference type="PANTHER" id="PTHR32251">
    <property type="entry name" value="3-OXO-5-ALPHA-STEROID 4-DEHYDROGENASE"/>
    <property type="match status" value="1"/>
</dbReference>
<dbReference type="GO" id="GO:0016020">
    <property type="term" value="C:membrane"/>
    <property type="evidence" value="ECO:0007669"/>
    <property type="project" value="TreeGrafter"/>
</dbReference>
<dbReference type="EMBL" id="CACRXK020018799">
    <property type="protein sequence ID" value="CAB4032906.1"/>
    <property type="molecule type" value="Genomic_DNA"/>
</dbReference>
<dbReference type="InterPro" id="IPR010721">
    <property type="entry name" value="UstE-like"/>
</dbReference>
<organism evidence="1 2">
    <name type="scientific">Paramuricea clavata</name>
    <name type="common">Red gorgonian</name>
    <name type="synonym">Violescent sea-whip</name>
    <dbReference type="NCBI Taxonomy" id="317549"/>
    <lineage>
        <taxon>Eukaryota</taxon>
        <taxon>Metazoa</taxon>
        <taxon>Cnidaria</taxon>
        <taxon>Anthozoa</taxon>
        <taxon>Octocorallia</taxon>
        <taxon>Malacalcyonacea</taxon>
        <taxon>Plexauridae</taxon>
        <taxon>Paramuricea</taxon>
    </lineage>
</organism>
<dbReference type="Gene3D" id="1.20.120.1630">
    <property type="match status" value="1"/>
</dbReference>
<evidence type="ECO:0000313" key="1">
    <source>
        <dbReference type="EMBL" id="CAB4032906.1"/>
    </source>
</evidence>
<sequence>MGSYLSLEMFNSPYARAAILDMGIQWILCAISTILKTEKFYDLAGSSTFIYLTWQVLSWSRQFNTRQVIQSSCITAWAVRLGLFLFTRVLREGGDSRFNKVRDKPSMMLLFWTIQGVWVYMTTLPTLMLNTSKRNPPLAWKDYLGWSMWTVGFCIQLIADYQKTIFRSNPANHKKFITTGLWSIVRYPNYLGEILLWFGLYLPASSIMQGWQYLSIASPLFVAFLLTKVSGIPLQEAQARRRWSNDPVFQAYKAKTPKLFPGIW</sequence>
<keyword evidence="2" id="KW-1185">Reference proteome</keyword>
<evidence type="ECO:0000313" key="2">
    <source>
        <dbReference type="Proteomes" id="UP001152795"/>
    </source>
</evidence>